<evidence type="ECO:0000256" key="4">
    <source>
        <dbReference type="ARBA" id="ARBA00023136"/>
    </source>
</evidence>
<accession>A0A848IGV6</accession>
<protein>
    <submittedName>
        <fullName evidence="6">MipA/OmpV family protein</fullName>
    </submittedName>
</protein>
<keyword evidence="5" id="KW-0998">Cell outer membrane</keyword>
<evidence type="ECO:0000256" key="1">
    <source>
        <dbReference type="ARBA" id="ARBA00004442"/>
    </source>
</evidence>
<dbReference type="PANTHER" id="PTHR38776">
    <property type="entry name" value="MLTA-INTERACTING PROTEIN-RELATED"/>
    <property type="match status" value="1"/>
</dbReference>
<dbReference type="Proteomes" id="UP000544134">
    <property type="component" value="Unassembled WGS sequence"/>
</dbReference>
<dbReference type="Pfam" id="PF06629">
    <property type="entry name" value="MipA"/>
    <property type="match status" value="1"/>
</dbReference>
<comment type="subcellular location">
    <subcellularLocation>
        <location evidence="1">Cell outer membrane</location>
    </subcellularLocation>
</comment>
<reference evidence="6 7" key="1">
    <citation type="submission" date="2020-04" db="EMBL/GenBank/DDBJ databases">
        <title>Paraburkholderia sp. RP-4-7 isolated from soil.</title>
        <authorList>
            <person name="Dahal R.H."/>
        </authorList>
    </citation>
    <scope>NUCLEOTIDE SEQUENCE [LARGE SCALE GENOMIC DNA]</scope>
    <source>
        <strain evidence="6 7">RP-4-7</strain>
    </source>
</reference>
<keyword evidence="7" id="KW-1185">Reference proteome</keyword>
<dbReference type="PANTHER" id="PTHR38776:SF1">
    <property type="entry name" value="MLTA-INTERACTING PROTEIN-RELATED"/>
    <property type="match status" value="1"/>
</dbReference>
<dbReference type="GO" id="GO:0009279">
    <property type="term" value="C:cell outer membrane"/>
    <property type="evidence" value="ECO:0007669"/>
    <property type="project" value="UniProtKB-SubCell"/>
</dbReference>
<evidence type="ECO:0000256" key="5">
    <source>
        <dbReference type="ARBA" id="ARBA00023237"/>
    </source>
</evidence>
<comment type="caution">
    <text evidence="6">The sequence shown here is derived from an EMBL/GenBank/DDBJ whole genome shotgun (WGS) entry which is preliminary data.</text>
</comment>
<proteinExistence type="inferred from homology"/>
<comment type="similarity">
    <text evidence="2">Belongs to the MipA/OmpV family.</text>
</comment>
<dbReference type="InterPro" id="IPR010583">
    <property type="entry name" value="MipA"/>
</dbReference>
<name>A0A848IGV6_9BURK</name>
<sequence>MIGGGVGSATDYAGGKDRMVGVVPGLRYVTSGGHLLEWYGPYAQFDFGGVTGFQWGPAVALRLGRKHVDDPVVSQIHEVDTTVEGGGYVGYEYEHAGSFPYRLRGSVTVLTNAGAVYTGARVSVNGSAWAPVSPRVFLGAGLGAGWVSQGFNQTYYGVTAEDAGRSGLPAFSPSGGLEQITSWGAAIYQFNRNWFGGAMIYYQRLTGSAADSPIVTQRGTRNQITYGVGVAYAFR</sequence>
<keyword evidence="4" id="KW-0472">Membrane</keyword>
<gene>
    <name evidence="6" type="ORF">HHL24_13115</name>
</gene>
<evidence type="ECO:0000256" key="2">
    <source>
        <dbReference type="ARBA" id="ARBA00005722"/>
    </source>
</evidence>
<dbReference type="EMBL" id="JABBGJ010000012">
    <property type="protein sequence ID" value="NML98883.1"/>
    <property type="molecule type" value="Genomic_DNA"/>
</dbReference>
<evidence type="ECO:0000313" key="7">
    <source>
        <dbReference type="Proteomes" id="UP000544134"/>
    </source>
</evidence>
<evidence type="ECO:0000313" key="6">
    <source>
        <dbReference type="EMBL" id="NML98883.1"/>
    </source>
</evidence>
<organism evidence="6 7">
    <name type="scientific">Paraburkholderia polaris</name>
    <dbReference type="NCBI Taxonomy" id="2728848"/>
    <lineage>
        <taxon>Bacteria</taxon>
        <taxon>Pseudomonadati</taxon>
        <taxon>Pseudomonadota</taxon>
        <taxon>Betaproteobacteria</taxon>
        <taxon>Burkholderiales</taxon>
        <taxon>Burkholderiaceae</taxon>
        <taxon>Paraburkholderia</taxon>
    </lineage>
</organism>
<dbReference type="AlphaFoldDB" id="A0A848IGV6"/>
<keyword evidence="3" id="KW-0732">Signal</keyword>
<evidence type="ECO:0000256" key="3">
    <source>
        <dbReference type="ARBA" id="ARBA00022729"/>
    </source>
</evidence>